<dbReference type="EMBL" id="CAXAMM010025524">
    <property type="protein sequence ID" value="CAK9057076.1"/>
    <property type="molecule type" value="Genomic_DNA"/>
</dbReference>
<evidence type="ECO:0000313" key="1">
    <source>
        <dbReference type="EMBL" id="CAK9057076.1"/>
    </source>
</evidence>
<protein>
    <submittedName>
        <fullName evidence="1">Uncharacterized protein</fullName>
    </submittedName>
</protein>
<dbReference type="Proteomes" id="UP001642464">
    <property type="component" value="Unassembled WGS sequence"/>
</dbReference>
<evidence type="ECO:0000313" key="2">
    <source>
        <dbReference type="Proteomes" id="UP001642464"/>
    </source>
</evidence>
<gene>
    <name evidence="1" type="ORF">SCF082_LOCUS30687</name>
</gene>
<organism evidence="1 2">
    <name type="scientific">Durusdinium trenchii</name>
    <dbReference type="NCBI Taxonomy" id="1381693"/>
    <lineage>
        <taxon>Eukaryota</taxon>
        <taxon>Sar</taxon>
        <taxon>Alveolata</taxon>
        <taxon>Dinophyceae</taxon>
        <taxon>Suessiales</taxon>
        <taxon>Symbiodiniaceae</taxon>
        <taxon>Durusdinium</taxon>
    </lineage>
</organism>
<proteinExistence type="predicted"/>
<feature type="non-terminal residue" evidence="1">
    <location>
        <position position="75"/>
    </location>
</feature>
<keyword evidence="2" id="KW-1185">Reference proteome</keyword>
<comment type="caution">
    <text evidence="1">The sequence shown here is derived from an EMBL/GenBank/DDBJ whole genome shotgun (WGS) entry which is preliminary data.</text>
</comment>
<sequence>EPSLGEVAQDASQHGAGISVVYKEFEEYLDGDAVGPGKELRIGKGFKDIPLAIALTKRVRFCILASMGAGLKKEI</sequence>
<name>A0ABP0N005_9DINO</name>
<reference evidence="1 2" key="1">
    <citation type="submission" date="2024-02" db="EMBL/GenBank/DDBJ databases">
        <authorList>
            <person name="Chen Y."/>
            <person name="Shah S."/>
            <person name="Dougan E. K."/>
            <person name="Thang M."/>
            <person name="Chan C."/>
        </authorList>
    </citation>
    <scope>NUCLEOTIDE SEQUENCE [LARGE SCALE GENOMIC DNA]</scope>
</reference>
<accession>A0ABP0N005</accession>
<feature type="non-terminal residue" evidence="1">
    <location>
        <position position="1"/>
    </location>
</feature>